<sequence>MAPALDYEPSIAPAAFAAGWREKFGSQPRRVSSIYSLPDDDCPFEYVDQPLNTEANDVTGNEVDRQRTESDNLTADPPSLAFPDLDNLRQHSPEVVMALGGTFIRQALDEQIRQQDVWNDGIQRQMEAIVEHYRKIDALEAQVAALQAKLDVVCGNKEAANAGRRSGGRRRHAP</sequence>
<evidence type="ECO:0000256" key="2">
    <source>
        <dbReference type="SAM" id="MobiDB-lite"/>
    </source>
</evidence>
<feature type="region of interest" description="Disordered" evidence="2">
    <location>
        <begin position="51"/>
        <end position="79"/>
    </location>
</feature>
<organism evidence="3 4">
    <name type="scientific">Penicillium bovifimosum</name>
    <dbReference type="NCBI Taxonomy" id="126998"/>
    <lineage>
        <taxon>Eukaryota</taxon>
        <taxon>Fungi</taxon>
        <taxon>Dikarya</taxon>
        <taxon>Ascomycota</taxon>
        <taxon>Pezizomycotina</taxon>
        <taxon>Eurotiomycetes</taxon>
        <taxon>Eurotiomycetidae</taxon>
        <taxon>Eurotiales</taxon>
        <taxon>Aspergillaceae</taxon>
        <taxon>Penicillium</taxon>
    </lineage>
</organism>
<dbReference type="AlphaFoldDB" id="A0A9W9GH92"/>
<dbReference type="GeneID" id="81409660"/>
<accession>A0A9W9GH92</accession>
<keyword evidence="1" id="KW-0175">Coiled coil</keyword>
<dbReference type="Proteomes" id="UP001149079">
    <property type="component" value="Unassembled WGS sequence"/>
</dbReference>
<reference evidence="3" key="2">
    <citation type="journal article" date="2023" name="IMA Fungus">
        <title>Comparative genomic study of the Penicillium genus elucidates a diverse pangenome and 15 lateral gene transfer events.</title>
        <authorList>
            <person name="Petersen C."/>
            <person name="Sorensen T."/>
            <person name="Nielsen M.R."/>
            <person name="Sondergaard T.E."/>
            <person name="Sorensen J.L."/>
            <person name="Fitzpatrick D.A."/>
            <person name="Frisvad J.C."/>
            <person name="Nielsen K.L."/>
        </authorList>
    </citation>
    <scope>NUCLEOTIDE SEQUENCE</scope>
    <source>
        <strain evidence="3">IBT 22155</strain>
    </source>
</reference>
<reference evidence="3" key="1">
    <citation type="submission" date="2022-11" db="EMBL/GenBank/DDBJ databases">
        <authorList>
            <person name="Petersen C."/>
        </authorList>
    </citation>
    <scope>NUCLEOTIDE SEQUENCE</scope>
    <source>
        <strain evidence="3">IBT 22155</strain>
    </source>
</reference>
<evidence type="ECO:0000313" key="4">
    <source>
        <dbReference type="Proteomes" id="UP001149079"/>
    </source>
</evidence>
<gene>
    <name evidence="3" type="ORF">N7515_009746</name>
</gene>
<evidence type="ECO:0000313" key="3">
    <source>
        <dbReference type="EMBL" id="KAJ5120358.1"/>
    </source>
</evidence>
<evidence type="ECO:0000256" key="1">
    <source>
        <dbReference type="SAM" id="Coils"/>
    </source>
</evidence>
<feature type="coiled-coil region" evidence="1">
    <location>
        <begin position="122"/>
        <end position="156"/>
    </location>
</feature>
<dbReference type="EMBL" id="JAPQKL010000008">
    <property type="protein sequence ID" value="KAJ5120358.1"/>
    <property type="molecule type" value="Genomic_DNA"/>
</dbReference>
<proteinExistence type="predicted"/>
<comment type="caution">
    <text evidence="3">The sequence shown here is derived from an EMBL/GenBank/DDBJ whole genome shotgun (WGS) entry which is preliminary data.</text>
</comment>
<dbReference type="RefSeq" id="XP_056516862.1">
    <property type="nucleotide sequence ID" value="XM_056670489.1"/>
</dbReference>
<keyword evidence="4" id="KW-1185">Reference proteome</keyword>
<dbReference type="OrthoDB" id="4362936at2759"/>
<name>A0A9W9GH92_9EURO</name>
<protein>
    <submittedName>
        <fullName evidence="3">Uncharacterized protein</fullName>
    </submittedName>
</protein>